<evidence type="ECO:0000313" key="1">
    <source>
        <dbReference type="EMBL" id="OGL53247.1"/>
    </source>
</evidence>
<organism evidence="1 2">
    <name type="scientific">Candidatus Shapirobacteria bacterium RBG_13_44_7</name>
    <dbReference type="NCBI Taxonomy" id="1802149"/>
    <lineage>
        <taxon>Bacteria</taxon>
        <taxon>Candidatus Shapironibacteriota</taxon>
    </lineage>
</organism>
<reference evidence="1 2" key="1">
    <citation type="journal article" date="2016" name="Nat. Commun.">
        <title>Thousands of microbial genomes shed light on interconnected biogeochemical processes in an aquifer system.</title>
        <authorList>
            <person name="Anantharaman K."/>
            <person name="Brown C.T."/>
            <person name="Hug L.A."/>
            <person name="Sharon I."/>
            <person name="Castelle C.J."/>
            <person name="Probst A.J."/>
            <person name="Thomas B.C."/>
            <person name="Singh A."/>
            <person name="Wilkins M.J."/>
            <person name="Karaoz U."/>
            <person name="Brodie E.L."/>
            <person name="Williams K.H."/>
            <person name="Hubbard S.S."/>
            <person name="Banfield J.F."/>
        </authorList>
    </citation>
    <scope>NUCLEOTIDE SEQUENCE [LARGE SCALE GENOMIC DNA]</scope>
</reference>
<dbReference type="Proteomes" id="UP000185874">
    <property type="component" value="Unassembled WGS sequence"/>
</dbReference>
<sequence>MKVDNLKSLRKELIDTIDAFPVAKREEILFDKWSLKDIIAHLSGWNIFTTESIQKFKSGNLSLWGGKVCDFNQKSINHRQHFNWQQTYDEFINSSREMIQEYESLSPDLSNQKIWPDKNYTSAKFLKIDINHYQEHLEKIKEQL</sequence>
<evidence type="ECO:0000313" key="2">
    <source>
        <dbReference type="Proteomes" id="UP000185874"/>
    </source>
</evidence>
<evidence type="ECO:0008006" key="3">
    <source>
        <dbReference type="Google" id="ProtNLM"/>
    </source>
</evidence>
<protein>
    <recommendedName>
        <fullName evidence="3">DinB-like domain-containing protein</fullName>
    </recommendedName>
</protein>
<proteinExistence type="predicted"/>
<accession>A0A1F7SJ76</accession>
<gene>
    <name evidence="1" type="ORF">A3K55_02015</name>
</gene>
<dbReference type="AlphaFoldDB" id="A0A1F7SJ76"/>
<dbReference type="EMBL" id="MGDJ01000017">
    <property type="protein sequence ID" value="OGL53247.1"/>
    <property type="molecule type" value="Genomic_DNA"/>
</dbReference>
<name>A0A1F7SJ76_9BACT</name>
<dbReference type="InterPro" id="IPR034660">
    <property type="entry name" value="DinB/YfiT-like"/>
</dbReference>
<comment type="caution">
    <text evidence="1">The sequence shown here is derived from an EMBL/GenBank/DDBJ whole genome shotgun (WGS) entry which is preliminary data.</text>
</comment>
<dbReference type="SUPFAM" id="SSF109854">
    <property type="entry name" value="DinB/YfiT-like putative metalloenzymes"/>
    <property type="match status" value="1"/>
</dbReference>
<dbReference type="Gene3D" id="1.20.120.450">
    <property type="entry name" value="dinb family like domain"/>
    <property type="match status" value="1"/>
</dbReference>